<evidence type="ECO:0000313" key="2">
    <source>
        <dbReference type="Proteomes" id="UP000018419"/>
    </source>
</evidence>
<dbReference type="EMBL" id="ACVR01000025">
    <property type="protein sequence ID" value="EET83031.1"/>
    <property type="molecule type" value="Genomic_DNA"/>
</dbReference>
<gene>
    <name evidence="1" type="ORF">ACIRA0001_3102</name>
</gene>
<reference evidence="1 2" key="1">
    <citation type="submission" date="2009-07" db="EMBL/GenBank/DDBJ databases">
        <authorList>
            <person name="Madupu R."/>
            <person name="Durkin A.S."/>
            <person name="Torralba M."/>
            <person name="Methe B."/>
            <person name="Sutton G.G."/>
            <person name="Strausberg R.L."/>
            <person name="Nelson K.E."/>
        </authorList>
    </citation>
    <scope>NUCLEOTIDE SEQUENCE [LARGE SCALE GENOMIC DNA]</scope>
    <source>
        <strain evidence="1 2">SK82</strain>
    </source>
</reference>
<organism evidence="1 2">
    <name type="scientific">Acinetobacter radioresistens SK82</name>
    <dbReference type="NCBI Taxonomy" id="596318"/>
    <lineage>
        <taxon>Bacteria</taxon>
        <taxon>Pseudomonadati</taxon>
        <taxon>Pseudomonadota</taxon>
        <taxon>Gammaproteobacteria</taxon>
        <taxon>Moraxellales</taxon>
        <taxon>Moraxellaceae</taxon>
        <taxon>Acinetobacter</taxon>
    </lineage>
</organism>
<accession>A0ABM9YPZ5</accession>
<comment type="caution">
    <text evidence="1">The sequence shown here is derived from an EMBL/GenBank/DDBJ whole genome shotgun (WGS) entry which is preliminary data.</text>
</comment>
<sequence length="42" mass="4617">MISQLPTGCLSFSVFQKPFPTLRAKGPPIGCLFLNKRIVPNV</sequence>
<name>A0ABM9YPZ5_ACIRA</name>
<dbReference type="Proteomes" id="UP000018419">
    <property type="component" value="Unassembled WGS sequence"/>
</dbReference>
<protein>
    <submittedName>
        <fullName evidence="1">Uncharacterized protein</fullName>
    </submittedName>
</protein>
<keyword evidence="2" id="KW-1185">Reference proteome</keyword>
<evidence type="ECO:0000313" key="1">
    <source>
        <dbReference type="EMBL" id="EET83031.1"/>
    </source>
</evidence>
<proteinExistence type="predicted"/>